<dbReference type="InterPro" id="IPR056798">
    <property type="entry name" value="ADH_Fe_C"/>
</dbReference>
<dbReference type="InterPro" id="IPR001670">
    <property type="entry name" value="ADH_Fe/GldA"/>
</dbReference>
<dbReference type="InterPro" id="IPR017775">
    <property type="entry name" value="ADH_Fe_PsrA-like"/>
</dbReference>
<dbReference type="PANTHER" id="PTHR11496">
    <property type="entry name" value="ALCOHOL DEHYDROGENASE"/>
    <property type="match status" value="1"/>
</dbReference>
<reference evidence="7" key="1">
    <citation type="journal article" date="2019" name="Int. J. Syst. Evol. Microbiol.">
        <title>The Global Catalogue of Microorganisms (GCM) 10K type strain sequencing project: providing services to taxonomists for standard genome sequencing and annotation.</title>
        <authorList>
            <consortium name="The Broad Institute Genomics Platform"/>
            <consortium name="The Broad Institute Genome Sequencing Center for Infectious Disease"/>
            <person name="Wu L."/>
            <person name="Ma J."/>
        </authorList>
    </citation>
    <scope>NUCLEOTIDE SEQUENCE [LARGE SCALE GENOMIC DNA]</scope>
    <source>
        <strain evidence="7">KCTC 42083</strain>
    </source>
</reference>
<dbReference type="SUPFAM" id="SSF56796">
    <property type="entry name" value="Dehydroquinate synthase-like"/>
    <property type="match status" value="1"/>
</dbReference>
<dbReference type="PROSITE" id="PS00913">
    <property type="entry name" value="ADH_IRON_1"/>
    <property type="match status" value="1"/>
</dbReference>
<evidence type="ECO:0000256" key="3">
    <source>
        <dbReference type="ARBA" id="ARBA00023002"/>
    </source>
</evidence>
<gene>
    <name evidence="6" type="ORF">GCM10010096_24120</name>
</gene>
<dbReference type="Gene3D" id="3.40.50.1970">
    <property type="match status" value="1"/>
</dbReference>
<dbReference type="GO" id="GO:0004022">
    <property type="term" value="F:alcohol dehydrogenase (NAD+) activity"/>
    <property type="evidence" value="ECO:0007669"/>
    <property type="project" value="TreeGrafter"/>
</dbReference>
<proteinExistence type="inferred from homology"/>
<comment type="cofactor">
    <cofactor evidence="1">
        <name>Fe cation</name>
        <dbReference type="ChEBI" id="CHEBI:24875"/>
    </cofactor>
</comment>
<feature type="domain" description="Alcohol dehydrogenase iron-type/glycerol dehydrogenase GldA" evidence="4">
    <location>
        <begin position="8"/>
        <end position="177"/>
    </location>
</feature>
<dbReference type="GO" id="GO:0017000">
    <property type="term" value="P:antibiotic biosynthetic process"/>
    <property type="evidence" value="ECO:0007669"/>
    <property type="project" value="InterPro"/>
</dbReference>
<dbReference type="Pfam" id="PF25137">
    <property type="entry name" value="ADH_Fe_C"/>
    <property type="match status" value="1"/>
</dbReference>
<evidence type="ECO:0000256" key="1">
    <source>
        <dbReference type="ARBA" id="ARBA00001962"/>
    </source>
</evidence>
<dbReference type="CDD" id="cd08182">
    <property type="entry name" value="HEPD"/>
    <property type="match status" value="1"/>
</dbReference>
<dbReference type="Proteomes" id="UP000608923">
    <property type="component" value="Unassembled WGS sequence"/>
</dbReference>
<comment type="similarity">
    <text evidence="2">Belongs to the iron-containing alcohol dehydrogenase family.</text>
</comment>
<dbReference type="InterPro" id="IPR018211">
    <property type="entry name" value="ADH_Fe_CS"/>
</dbReference>
<dbReference type="AlphaFoldDB" id="A0A8H9IK51"/>
<dbReference type="Pfam" id="PF00465">
    <property type="entry name" value="Fe-ADH"/>
    <property type="match status" value="1"/>
</dbReference>
<evidence type="ECO:0000259" key="5">
    <source>
        <dbReference type="Pfam" id="PF25137"/>
    </source>
</evidence>
<organism evidence="6 7">
    <name type="scientific">Alcaligenes pakistanensis</name>
    <dbReference type="NCBI Taxonomy" id="1482717"/>
    <lineage>
        <taxon>Bacteria</taxon>
        <taxon>Pseudomonadati</taxon>
        <taxon>Pseudomonadota</taxon>
        <taxon>Betaproteobacteria</taxon>
        <taxon>Burkholderiales</taxon>
        <taxon>Alcaligenaceae</taxon>
        <taxon>Alcaligenes</taxon>
    </lineage>
</organism>
<accession>A0A8H9IK51</accession>
<sequence>MTTQFSNPVRTYVGPGSLKEISGLAANKKVTLVTFPEARGLGLVAHIQSLLGDSLIHIVEDVQPNPDVSYLKAVYETFWQQARDSDIVLAVGGGSAIDTAKALIVGTQTGTFQELLDLLFTGKAFTPATTKSLIAVPTTAGTGSEVTPWATIWDQQAQKKYSLHLEQTWPAVAIIDPELMLTVPEKVTVSTGLDALSHALESIWNVNANPISDTFAISAVKDILTYLPLLQKDLGNITLRSKMALAALKAGMAFSNTKTALAHSISYEMTLRHGLPHGIACSFTLPYVLGLAWGCDPARDQVFETLFGPDRLQAQETLRLFLLSVGVKTEFADYGVQAEEQDAMIAYAMQGARGKNFIAA</sequence>
<dbReference type="PANTHER" id="PTHR11496:SF83">
    <property type="entry name" value="HYDROXYACID-OXOACID TRANSHYDROGENASE, MITOCHONDRIAL"/>
    <property type="match status" value="1"/>
</dbReference>
<name>A0A8H9IK51_9BURK</name>
<comment type="caution">
    <text evidence="6">The sequence shown here is derived from an EMBL/GenBank/DDBJ whole genome shotgun (WGS) entry which is preliminary data.</text>
</comment>
<evidence type="ECO:0000259" key="4">
    <source>
        <dbReference type="Pfam" id="PF00465"/>
    </source>
</evidence>
<dbReference type="InterPro" id="IPR035873">
    <property type="entry name" value="PhpC"/>
</dbReference>
<dbReference type="InterPro" id="IPR039697">
    <property type="entry name" value="Alcohol_dehydrogenase_Fe"/>
</dbReference>
<dbReference type="FunFam" id="3.40.50.1970:FF:000003">
    <property type="entry name" value="Alcohol dehydrogenase, iron-containing"/>
    <property type="match status" value="1"/>
</dbReference>
<evidence type="ECO:0000256" key="2">
    <source>
        <dbReference type="ARBA" id="ARBA00007358"/>
    </source>
</evidence>
<dbReference type="GO" id="GO:0046872">
    <property type="term" value="F:metal ion binding"/>
    <property type="evidence" value="ECO:0007669"/>
    <property type="project" value="InterPro"/>
</dbReference>
<keyword evidence="3" id="KW-0560">Oxidoreductase</keyword>
<protein>
    <submittedName>
        <fullName evidence="6">Lactaldehyde reductase</fullName>
    </submittedName>
</protein>
<dbReference type="NCBIfam" id="TIGR03405">
    <property type="entry name" value="Phn_Fe-ADH"/>
    <property type="match status" value="1"/>
</dbReference>
<keyword evidence="7" id="KW-1185">Reference proteome</keyword>
<dbReference type="RefSeq" id="WP_189392787.1">
    <property type="nucleotide sequence ID" value="NZ_BMZN01000003.1"/>
</dbReference>
<dbReference type="Gene3D" id="1.20.1090.10">
    <property type="entry name" value="Dehydroquinate synthase-like - alpha domain"/>
    <property type="match status" value="1"/>
</dbReference>
<evidence type="ECO:0000313" key="6">
    <source>
        <dbReference type="EMBL" id="GHC51234.1"/>
    </source>
</evidence>
<evidence type="ECO:0000313" key="7">
    <source>
        <dbReference type="Proteomes" id="UP000608923"/>
    </source>
</evidence>
<feature type="domain" description="Fe-containing alcohol dehydrogenase-like C-terminal" evidence="5">
    <location>
        <begin position="188"/>
        <end position="352"/>
    </location>
</feature>
<dbReference type="EMBL" id="BMZN01000003">
    <property type="protein sequence ID" value="GHC51234.1"/>
    <property type="molecule type" value="Genomic_DNA"/>
</dbReference>